<dbReference type="KEGG" id="psl:Psta_4042"/>
<organism evidence="1 2">
    <name type="scientific">Pirellula staleyi (strain ATCC 27377 / DSM 6068 / ICPB 4128)</name>
    <name type="common">Pirella staleyi</name>
    <dbReference type="NCBI Taxonomy" id="530564"/>
    <lineage>
        <taxon>Bacteria</taxon>
        <taxon>Pseudomonadati</taxon>
        <taxon>Planctomycetota</taxon>
        <taxon>Planctomycetia</taxon>
        <taxon>Pirellulales</taxon>
        <taxon>Pirellulaceae</taxon>
        <taxon>Pirellula</taxon>
    </lineage>
</organism>
<evidence type="ECO:0000313" key="1">
    <source>
        <dbReference type="EMBL" id="ADB18695.1"/>
    </source>
</evidence>
<gene>
    <name evidence="1" type="ordered locus">Psta_4042</name>
</gene>
<proteinExistence type="predicted"/>
<evidence type="ECO:0000313" key="2">
    <source>
        <dbReference type="Proteomes" id="UP000001887"/>
    </source>
</evidence>
<accession>D2R2W2</accession>
<protein>
    <submittedName>
        <fullName evidence="1">Uncharacterized protein</fullName>
    </submittedName>
</protein>
<name>D2R2W2_PIRSD</name>
<reference evidence="1 2" key="1">
    <citation type="journal article" date="2009" name="Stand. Genomic Sci.">
        <title>Complete genome sequence of Pirellula staleyi type strain (ATCC 27377).</title>
        <authorList>
            <person name="Clum A."/>
            <person name="Tindall B.J."/>
            <person name="Sikorski J."/>
            <person name="Ivanova N."/>
            <person name="Mavrommatis K."/>
            <person name="Lucas S."/>
            <person name="Glavina del Rio T."/>
            <person name="Nolan M."/>
            <person name="Chen F."/>
            <person name="Tice H."/>
            <person name="Pitluck S."/>
            <person name="Cheng J.F."/>
            <person name="Chertkov O."/>
            <person name="Brettin T."/>
            <person name="Han C."/>
            <person name="Detter J.C."/>
            <person name="Kuske C."/>
            <person name="Bruce D."/>
            <person name="Goodwin L."/>
            <person name="Ovchinikova G."/>
            <person name="Pati A."/>
            <person name="Mikhailova N."/>
            <person name="Chen A."/>
            <person name="Palaniappan K."/>
            <person name="Land M."/>
            <person name="Hauser L."/>
            <person name="Chang Y.J."/>
            <person name="Jeffries C.D."/>
            <person name="Chain P."/>
            <person name="Rohde M."/>
            <person name="Goker M."/>
            <person name="Bristow J."/>
            <person name="Eisen J.A."/>
            <person name="Markowitz V."/>
            <person name="Hugenholtz P."/>
            <person name="Kyrpides N.C."/>
            <person name="Klenk H.P."/>
            <person name="Lapidus A."/>
        </authorList>
    </citation>
    <scope>NUCLEOTIDE SEQUENCE [LARGE SCALE GENOMIC DNA]</scope>
    <source>
        <strain evidence="2">ATCC 27377 / DSM 6068 / ICPB 4128</strain>
    </source>
</reference>
<keyword evidence="2" id="KW-1185">Reference proteome</keyword>
<dbReference type="STRING" id="530564.Psta_4042"/>
<dbReference type="AlphaFoldDB" id="D2R2W2"/>
<dbReference type="eggNOG" id="ENOG5032X4U">
    <property type="taxonomic scope" value="Bacteria"/>
</dbReference>
<dbReference type="OrthoDB" id="282552at2"/>
<dbReference type="EMBL" id="CP001848">
    <property type="protein sequence ID" value="ADB18695.1"/>
    <property type="molecule type" value="Genomic_DNA"/>
</dbReference>
<dbReference type="Proteomes" id="UP000001887">
    <property type="component" value="Chromosome"/>
</dbReference>
<dbReference type="HOGENOM" id="CLU_112458_0_0_0"/>
<sequence length="156" mass="17184">MPHDPRQLSAMFSIDVSADPRSEANRVADPNELIIGLLRQMVDNQKKEIHLLEEISGHLTAAQKQRASELTAWKEANPHLASSCRSAAETLGKVQTQFLQTLTEDIAFNEESLSDSDFMLNEFVDRFGPRLAHLNGVLQVLSQLSANAPSSSDSAK</sequence>